<feature type="compositionally biased region" description="Low complexity" evidence="1">
    <location>
        <begin position="844"/>
        <end position="856"/>
    </location>
</feature>
<feature type="compositionally biased region" description="Low complexity" evidence="1">
    <location>
        <begin position="558"/>
        <end position="574"/>
    </location>
</feature>
<feature type="region of interest" description="Disordered" evidence="1">
    <location>
        <begin position="797"/>
        <end position="891"/>
    </location>
</feature>
<feature type="compositionally biased region" description="Basic and acidic residues" evidence="1">
    <location>
        <begin position="707"/>
        <end position="727"/>
    </location>
</feature>
<feature type="compositionally biased region" description="Low complexity" evidence="1">
    <location>
        <begin position="469"/>
        <end position="495"/>
    </location>
</feature>
<feature type="compositionally biased region" description="Basic and acidic residues" evidence="1">
    <location>
        <begin position="42"/>
        <end position="57"/>
    </location>
</feature>
<feature type="compositionally biased region" description="Polar residues" evidence="1">
    <location>
        <begin position="413"/>
        <end position="433"/>
    </location>
</feature>
<feature type="region of interest" description="Disordered" evidence="1">
    <location>
        <begin position="1"/>
        <end position="92"/>
    </location>
</feature>
<evidence type="ECO:0000313" key="3">
    <source>
        <dbReference type="Proteomes" id="UP000472270"/>
    </source>
</evidence>
<feature type="compositionally biased region" description="Polar residues" evidence="1">
    <location>
        <begin position="659"/>
        <end position="679"/>
    </location>
</feature>
<feature type="compositionally biased region" description="Polar residues" evidence="1">
    <location>
        <begin position="799"/>
        <end position="809"/>
    </location>
</feature>
<feature type="compositionally biased region" description="Polar residues" evidence="1">
    <location>
        <begin position="578"/>
        <end position="601"/>
    </location>
</feature>
<feature type="region of interest" description="Disordered" evidence="1">
    <location>
        <begin position="965"/>
        <end position="1024"/>
    </location>
</feature>
<protein>
    <submittedName>
        <fullName evidence="2">Si:dkey-151g10.3</fullName>
    </submittedName>
</protein>
<evidence type="ECO:0000313" key="2">
    <source>
        <dbReference type="Ensembl" id="ENSSRHP00000069490.1"/>
    </source>
</evidence>
<reference evidence="2" key="2">
    <citation type="submission" date="2025-09" db="UniProtKB">
        <authorList>
            <consortium name="Ensembl"/>
        </authorList>
    </citation>
    <scope>IDENTIFICATION</scope>
</reference>
<feature type="region of interest" description="Disordered" evidence="1">
    <location>
        <begin position="1056"/>
        <end position="1092"/>
    </location>
</feature>
<feature type="compositionally biased region" description="Low complexity" evidence="1">
    <location>
        <begin position="1056"/>
        <end position="1071"/>
    </location>
</feature>
<dbReference type="AlphaFoldDB" id="A0A673KUK9"/>
<feature type="compositionally biased region" description="Low complexity" evidence="1">
    <location>
        <begin position="509"/>
        <end position="537"/>
    </location>
</feature>
<feature type="compositionally biased region" description="Polar residues" evidence="1">
    <location>
        <begin position="871"/>
        <end position="891"/>
    </location>
</feature>
<accession>A0A673KUK9</accession>
<feature type="region of interest" description="Disordered" evidence="1">
    <location>
        <begin position="219"/>
        <end position="244"/>
    </location>
</feature>
<feature type="compositionally biased region" description="Polar residues" evidence="1">
    <location>
        <begin position="1082"/>
        <end position="1092"/>
    </location>
</feature>
<feature type="region of interest" description="Disordered" evidence="1">
    <location>
        <begin position="374"/>
        <end position="446"/>
    </location>
</feature>
<keyword evidence="3" id="KW-1185">Reference proteome</keyword>
<organism evidence="2 3">
    <name type="scientific">Sinocyclocheilus rhinocerous</name>
    <dbReference type="NCBI Taxonomy" id="307959"/>
    <lineage>
        <taxon>Eukaryota</taxon>
        <taxon>Metazoa</taxon>
        <taxon>Chordata</taxon>
        <taxon>Craniata</taxon>
        <taxon>Vertebrata</taxon>
        <taxon>Euteleostomi</taxon>
        <taxon>Actinopterygii</taxon>
        <taxon>Neopterygii</taxon>
        <taxon>Teleostei</taxon>
        <taxon>Ostariophysi</taxon>
        <taxon>Cypriniformes</taxon>
        <taxon>Cyprinidae</taxon>
        <taxon>Cyprininae</taxon>
        <taxon>Sinocyclocheilus</taxon>
    </lineage>
</organism>
<proteinExistence type="predicted"/>
<feature type="compositionally biased region" description="Polar residues" evidence="1">
    <location>
        <begin position="232"/>
        <end position="243"/>
    </location>
</feature>
<feature type="compositionally biased region" description="Polar residues" evidence="1">
    <location>
        <begin position="374"/>
        <end position="392"/>
    </location>
</feature>
<reference evidence="2" key="1">
    <citation type="submission" date="2025-08" db="UniProtKB">
        <authorList>
            <consortium name="Ensembl"/>
        </authorList>
    </citation>
    <scope>IDENTIFICATION</scope>
</reference>
<dbReference type="Ensembl" id="ENSSRHT00000071391.1">
    <property type="protein sequence ID" value="ENSSRHP00000069490.1"/>
    <property type="gene ID" value="ENSSRHG00000034584.1"/>
</dbReference>
<feature type="region of interest" description="Disordered" evidence="1">
    <location>
        <begin position="469"/>
        <end position="758"/>
    </location>
</feature>
<name>A0A673KUK9_9TELE</name>
<dbReference type="Proteomes" id="UP000472270">
    <property type="component" value="Unassembled WGS sequence"/>
</dbReference>
<feature type="compositionally biased region" description="Acidic residues" evidence="1">
    <location>
        <begin position="745"/>
        <end position="756"/>
    </location>
</feature>
<sequence>MDSAPQSSPVGRWRFFINQTIRHHDSHSNQGASTPTPVGETRVPKSTETEKDHESPQRSESFAGIASSPSSSLSASSPPVSTVSAPASMSASAIAAQKDVTPAALPTAEQVSSATLPAGPIPVMASSTSAAPFPAVAALIGSSMDQGKAAVKGEAEQPLSTLSTYGTPPASLVTHADTSQQLLEQTPMAPLQTTEVLQQTQTLQSAMATTEQAQKQQIMPQPVRQVAPQPPTHQSSESKTLSQPMPMETVPLQGALPAAQVQQVPHQQVPVESQQPAMQQTAFLQQHSLQTATAEQIQQHKVDQYVCLETTAILTMHPQHGLQTQDSQQLRSAFQPVIPQQLPSEQTQMLLQQVSQDMVPMTQTAVPPAVQKQVSIQQSESELSTGEDTVSYSAPPHPFSDTSLPPLPLSETALPTLSHTFTPSPAQPSSVAESDSEGPPKIEFVDNRIKTLDEKLRTLLYQEYSGSGAALGSGSTSGSAPAPSSTSGSAAASTAVDEISETPNTFSVPPATSSDTSPHSTSSTTSSTTPRSSSTSPDGERERAGEEETIPSAVQHQPASSFSSTSPSCSLVSPPQEPGSSKVPNESSVSAPPSLTESSTPGDVLLPSSSQPPVPLWPGQQQPQHNEGDGNLSQGMKEDREASTNDQPCSRRGRFQVIPVSQSADSLPTQDAAPSQGITQRKVGRFSVTQAEPREEHLTDSSPVSPDLERERRKSKAKDGEKDEKRTTAPSHLPRSHAHSTLGSSDDESEVEDEDLKTELHKLREKHIKEVVSLQAHQNRELQDLYRQLRSLKDHRQPLSMTLPRTSPLPTAPLAISPRRPRPAKAKLRPRPHSHMDNNGVTHQGSLQQSSSYSGGEQNRLHSYCKPEKSPSLTANRDQSPSAQGSANRKSTFTDELHKLVDEWSKETVCPVQAKPSLNQIKQIQQVQELGGWGQTTKTTASSGWFSGAPLTAPVSVSMSTVAPTSYSTIGGQTQPPPTQFPIAPLSQQNAHLHRQPQQYSPSPLYPQQVQLLSGPQSSVSGAPSLITPAGPLLPPATSITAASAPAANQDAVFCSCSSSSSSSSSCSTSTLPPSAKLHPKPSTSTLPLGQQ</sequence>
<feature type="compositionally biased region" description="Low complexity" evidence="1">
    <location>
        <begin position="996"/>
        <end position="1014"/>
    </location>
</feature>
<feature type="compositionally biased region" description="Basic residues" evidence="1">
    <location>
        <begin position="819"/>
        <end position="833"/>
    </location>
</feature>
<evidence type="ECO:0000256" key="1">
    <source>
        <dbReference type="SAM" id="MobiDB-lite"/>
    </source>
</evidence>
<feature type="compositionally biased region" description="Low complexity" evidence="1">
    <location>
        <begin position="59"/>
        <end position="92"/>
    </location>
</feature>